<feature type="non-terminal residue" evidence="1">
    <location>
        <position position="1"/>
    </location>
</feature>
<proteinExistence type="predicted"/>
<protein>
    <recommendedName>
        <fullName evidence="3">HAT C-terminal dimerisation domain-containing protein</fullName>
    </recommendedName>
</protein>
<dbReference type="PANTHER" id="PTHR40866:SF1">
    <property type="entry name" value="BED-TYPE DOMAIN-CONTAINING PROTEIN"/>
    <property type="match status" value="1"/>
</dbReference>
<name>A0A8J5IEX9_9STRA</name>
<accession>A0A8J5IEX9</accession>
<dbReference type="AlphaFoldDB" id="A0A8J5IEX9"/>
<comment type="caution">
    <text evidence="1">The sequence shown here is derived from an EMBL/GenBank/DDBJ whole genome shotgun (WGS) entry which is preliminary data.</text>
</comment>
<gene>
    <name evidence="1" type="ORF">JG688_00016850</name>
</gene>
<evidence type="ECO:0000313" key="2">
    <source>
        <dbReference type="Proteomes" id="UP000709295"/>
    </source>
</evidence>
<keyword evidence="2" id="KW-1185">Reference proteome</keyword>
<evidence type="ECO:0000313" key="1">
    <source>
        <dbReference type="EMBL" id="KAG6944898.1"/>
    </source>
</evidence>
<dbReference type="EMBL" id="JAENGY010002248">
    <property type="protein sequence ID" value="KAG6944898.1"/>
    <property type="molecule type" value="Genomic_DNA"/>
</dbReference>
<reference evidence="1" key="1">
    <citation type="submission" date="2021-01" db="EMBL/GenBank/DDBJ databases">
        <title>Phytophthora aleatoria, a newly-described species from Pinus radiata is distinct from Phytophthora cactorum isolates based on comparative genomics.</title>
        <authorList>
            <person name="Mcdougal R."/>
            <person name="Panda P."/>
            <person name="Williams N."/>
            <person name="Studholme D.J."/>
        </authorList>
    </citation>
    <scope>NUCLEOTIDE SEQUENCE</scope>
    <source>
        <strain evidence="1">NZFS 4037</strain>
    </source>
</reference>
<dbReference type="PANTHER" id="PTHR40866">
    <property type="entry name" value="BED-TYPE DOMAIN-CONTAINING PROTEIN"/>
    <property type="match status" value="1"/>
</dbReference>
<dbReference type="Proteomes" id="UP000709295">
    <property type="component" value="Unassembled WGS sequence"/>
</dbReference>
<evidence type="ECO:0008006" key="3">
    <source>
        <dbReference type="Google" id="ProtNLM"/>
    </source>
</evidence>
<sequence length="309" mass="34089">SGAAAQSEELSFKQALERKSNFTLPNTISDNLLAAAPPKPIFTPRQVCSFYFKPCLDDEGEPTGYYSCKTCGKCYASVAATGTLLPWVGQKASNRFAWVRWVVIGNLPLSFCESKETRQYTKLNLISAATLTSLMEALLKAVETTIAEEMPDDFGLIIDGWTHAPDADIVHSVAFEKAKVKVFAGQAAMLTEEEAPALEPFKHHPNNAAGSALSWSSREGFTDRILKRRKVSAKPASYILLRANPQTSNMAERLFSVARHVLRHERQHLSPMMLEMIMFLKMNGTFYDVATVELGAGPTSANTIIYCDI</sequence>
<organism evidence="1 2">
    <name type="scientific">Phytophthora aleatoria</name>
    <dbReference type="NCBI Taxonomy" id="2496075"/>
    <lineage>
        <taxon>Eukaryota</taxon>
        <taxon>Sar</taxon>
        <taxon>Stramenopiles</taxon>
        <taxon>Oomycota</taxon>
        <taxon>Peronosporomycetes</taxon>
        <taxon>Peronosporales</taxon>
        <taxon>Peronosporaceae</taxon>
        <taxon>Phytophthora</taxon>
    </lineage>
</organism>